<dbReference type="EMBL" id="PZFR01000004">
    <property type="protein sequence ID" value="PTI70515.1"/>
    <property type="molecule type" value="Genomic_DNA"/>
</dbReference>
<keyword evidence="2" id="KW-1185">Reference proteome</keyword>
<proteinExistence type="predicted"/>
<evidence type="ECO:0000313" key="1">
    <source>
        <dbReference type="EMBL" id="PTI70515.1"/>
    </source>
</evidence>
<sequence length="82" mass="9356">MHVVKQIYSHVTENMNHKAKEDLEKFIEEKVNILKSSTPICTQNPQYNKSECKKATRNHPFRMTRVAVITSVSPLCSAPSIV</sequence>
<accession>A0ABX5IPY9</accession>
<comment type="caution">
    <text evidence="1">The sequence shown here is derived from an EMBL/GenBank/DDBJ whole genome shotgun (WGS) entry which is preliminary data.</text>
</comment>
<protein>
    <submittedName>
        <fullName evidence="1">Uncharacterized protein</fullName>
    </submittedName>
</protein>
<reference evidence="1 2" key="1">
    <citation type="journal article" date="2016" name="Front. Microbiol.">
        <title>Comprehensive Phylogenetic Analysis of Bovine Non-aureus Staphylococci Species Based on Whole-Genome Sequencing.</title>
        <authorList>
            <person name="Naushad S."/>
            <person name="Barkema H.W."/>
            <person name="Luby C."/>
            <person name="Condas L.A."/>
            <person name="Nobrega D.B."/>
            <person name="Carson D.A."/>
            <person name="De Buck J."/>
        </authorList>
    </citation>
    <scope>NUCLEOTIDE SEQUENCE [LARGE SCALE GENOMIC DNA]</scope>
    <source>
        <strain evidence="1 2">SNUC 1084</strain>
    </source>
</reference>
<gene>
    <name evidence="1" type="ORF">BU057_01680</name>
</gene>
<name>A0ABX5IPY9_9STAP</name>
<organism evidence="1 2">
    <name type="scientific">Staphylococcus succinus</name>
    <dbReference type="NCBI Taxonomy" id="61015"/>
    <lineage>
        <taxon>Bacteria</taxon>
        <taxon>Bacillati</taxon>
        <taxon>Bacillota</taxon>
        <taxon>Bacilli</taxon>
        <taxon>Bacillales</taxon>
        <taxon>Staphylococcaceae</taxon>
        <taxon>Staphylococcus</taxon>
    </lineage>
</organism>
<dbReference type="Proteomes" id="UP000240859">
    <property type="component" value="Unassembled WGS sequence"/>
</dbReference>
<evidence type="ECO:0000313" key="2">
    <source>
        <dbReference type="Proteomes" id="UP000240859"/>
    </source>
</evidence>